<organism evidence="1 2">
    <name type="scientific">Filimonas lacunae</name>
    <dbReference type="NCBI Taxonomy" id="477680"/>
    <lineage>
        <taxon>Bacteria</taxon>
        <taxon>Pseudomonadati</taxon>
        <taxon>Bacteroidota</taxon>
        <taxon>Chitinophagia</taxon>
        <taxon>Chitinophagales</taxon>
        <taxon>Chitinophagaceae</taxon>
        <taxon>Filimonas</taxon>
    </lineage>
</organism>
<evidence type="ECO:0000313" key="1">
    <source>
        <dbReference type="EMBL" id="SIT34028.1"/>
    </source>
</evidence>
<proteinExistence type="predicted"/>
<keyword evidence="2" id="KW-1185">Reference proteome</keyword>
<name>A0A1N7RFT8_9BACT</name>
<accession>A0A1N7RFT8</accession>
<dbReference type="EMBL" id="FTOR01000014">
    <property type="protein sequence ID" value="SIT34028.1"/>
    <property type="molecule type" value="Genomic_DNA"/>
</dbReference>
<evidence type="ECO:0000313" key="2">
    <source>
        <dbReference type="Proteomes" id="UP000186917"/>
    </source>
</evidence>
<dbReference type="AlphaFoldDB" id="A0A1N7RFT8"/>
<dbReference type="Proteomes" id="UP000186917">
    <property type="component" value="Unassembled WGS sequence"/>
</dbReference>
<protein>
    <submittedName>
        <fullName evidence="1">Uncharacterized protein</fullName>
    </submittedName>
</protein>
<gene>
    <name evidence="1" type="ORF">SAMN05421788_11486</name>
</gene>
<reference evidence="2" key="1">
    <citation type="submission" date="2017-01" db="EMBL/GenBank/DDBJ databases">
        <authorList>
            <person name="Varghese N."/>
            <person name="Submissions S."/>
        </authorList>
    </citation>
    <scope>NUCLEOTIDE SEQUENCE [LARGE SCALE GENOMIC DNA]</scope>
    <source>
        <strain evidence="2">DSM 21054</strain>
    </source>
</reference>
<sequence>MSIFFSETKGLSEDAQHKDMKEIKERYLQENSLTPIIFTHHSTTFVHRDQDYFSIEL</sequence>
<dbReference type="STRING" id="477680.SAMN05421788_11486"/>